<evidence type="ECO:0000256" key="5">
    <source>
        <dbReference type="SAM" id="MobiDB-lite"/>
    </source>
</evidence>
<gene>
    <name evidence="7" type="ORF">CEE37_12620</name>
</gene>
<dbReference type="InterPro" id="IPR052908">
    <property type="entry name" value="AP-4-A_phosphorylase"/>
</dbReference>
<name>A0A532UUA9_UNCL8</name>
<dbReference type="InterPro" id="IPR011146">
    <property type="entry name" value="HIT-like"/>
</dbReference>
<dbReference type="Proteomes" id="UP000319619">
    <property type="component" value="Unassembled WGS sequence"/>
</dbReference>
<dbReference type="PROSITE" id="PS51084">
    <property type="entry name" value="HIT_2"/>
    <property type="match status" value="1"/>
</dbReference>
<keyword evidence="7" id="KW-0378">Hydrolase</keyword>
<reference evidence="7 8" key="1">
    <citation type="submission" date="2017-06" db="EMBL/GenBank/DDBJ databases">
        <title>Novel microbial phyla capable of carbon fixation and sulfur reduction in deep-sea sediments.</title>
        <authorList>
            <person name="Huang J."/>
            <person name="Baker B."/>
            <person name="Wang Y."/>
        </authorList>
    </citation>
    <scope>NUCLEOTIDE SEQUENCE [LARGE SCALE GENOMIC DNA]</scope>
    <source>
        <strain evidence="7">B3_LCP</strain>
    </source>
</reference>
<accession>A0A532UUA9</accession>
<feature type="domain" description="HIT" evidence="6">
    <location>
        <begin position="49"/>
        <end position="159"/>
    </location>
</feature>
<proteinExistence type="predicted"/>
<evidence type="ECO:0000256" key="3">
    <source>
        <dbReference type="PIRSR" id="PIRSR639383-2"/>
    </source>
</evidence>
<feature type="region of interest" description="Disordered" evidence="5">
    <location>
        <begin position="1"/>
        <end position="20"/>
    </location>
</feature>
<dbReference type="GO" id="GO:0000166">
    <property type="term" value="F:nucleotide binding"/>
    <property type="evidence" value="ECO:0007669"/>
    <property type="project" value="UniProtKB-KW"/>
</dbReference>
<evidence type="ECO:0000259" key="6">
    <source>
        <dbReference type="PROSITE" id="PS51084"/>
    </source>
</evidence>
<feature type="binding site" evidence="3">
    <location>
        <position position="148"/>
    </location>
    <ligand>
        <name>substrate</name>
    </ligand>
</feature>
<organism evidence="7 8">
    <name type="scientific">candidate division LCP-89 bacterium B3_LCP</name>
    <dbReference type="NCBI Taxonomy" id="2012998"/>
    <lineage>
        <taxon>Bacteria</taxon>
        <taxon>Pseudomonadati</taxon>
        <taxon>Bacteria division LCP-89</taxon>
    </lineage>
</organism>
<dbReference type="InterPro" id="IPR039383">
    <property type="entry name" value="FHIT"/>
</dbReference>
<dbReference type="CDD" id="cd01275">
    <property type="entry name" value="FHIT"/>
    <property type="match status" value="1"/>
</dbReference>
<evidence type="ECO:0000256" key="4">
    <source>
        <dbReference type="PROSITE-ProRule" id="PRU00464"/>
    </source>
</evidence>
<evidence type="ECO:0000256" key="1">
    <source>
        <dbReference type="ARBA" id="ARBA00022741"/>
    </source>
</evidence>
<dbReference type="PANTHER" id="PTHR42997:SF1">
    <property type="entry name" value="AP-4-A PHOSPHORYLASE"/>
    <property type="match status" value="1"/>
</dbReference>
<sequence length="189" mass="21713">MTEKDKSEKPPFEGDQRQTSGHIIPGRLWAPWRMKYIQAAAAGEEPDCFLCEYQQMEDNENNLILHRGKTCFVIMNLYPYNNGHLMVAPCRHIDKYSELTTEEIAEAGELTKLSLRALHETMHPHGYNVGWNLGRVAGAGVEEHIHQHIVPRWDGDTNFMPVIGNTKVISESLHEGYRRLRSSFARKKK</sequence>
<comment type="caution">
    <text evidence="7">The sequence shown here is derived from an EMBL/GenBank/DDBJ whole genome shotgun (WGS) entry which is preliminary data.</text>
</comment>
<feature type="short sequence motif" description="Histidine triad motif" evidence="4">
    <location>
        <begin position="144"/>
        <end position="148"/>
    </location>
</feature>
<dbReference type="SUPFAM" id="SSF54197">
    <property type="entry name" value="HIT-like"/>
    <property type="match status" value="1"/>
</dbReference>
<evidence type="ECO:0000313" key="8">
    <source>
        <dbReference type="Proteomes" id="UP000319619"/>
    </source>
</evidence>
<protein>
    <submittedName>
        <fullName evidence="7">HIT family hydrolase</fullName>
    </submittedName>
</protein>
<evidence type="ECO:0000256" key="2">
    <source>
        <dbReference type="PIRSR" id="PIRSR639383-1"/>
    </source>
</evidence>
<dbReference type="AlphaFoldDB" id="A0A532UUA9"/>
<feature type="compositionally biased region" description="Basic and acidic residues" evidence="5">
    <location>
        <begin position="1"/>
        <end position="16"/>
    </location>
</feature>
<dbReference type="Gene3D" id="3.30.428.10">
    <property type="entry name" value="HIT-like"/>
    <property type="match status" value="1"/>
</dbReference>
<feature type="binding site" evidence="3">
    <location>
        <position position="76"/>
    </location>
    <ligand>
        <name>substrate</name>
    </ligand>
</feature>
<dbReference type="EMBL" id="NJBN01000010">
    <property type="protein sequence ID" value="TKJ38357.1"/>
    <property type="molecule type" value="Genomic_DNA"/>
</dbReference>
<dbReference type="GO" id="GO:0016787">
    <property type="term" value="F:hydrolase activity"/>
    <property type="evidence" value="ECO:0007669"/>
    <property type="project" value="UniProtKB-KW"/>
</dbReference>
<keyword evidence="1" id="KW-0547">Nucleotide-binding</keyword>
<evidence type="ECO:0000313" key="7">
    <source>
        <dbReference type="EMBL" id="TKJ38357.1"/>
    </source>
</evidence>
<dbReference type="PANTHER" id="PTHR42997">
    <property type="entry name" value="HIT FAMILY HYDROLASE"/>
    <property type="match status" value="1"/>
</dbReference>
<dbReference type="InterPro" id="IPR036265">
    <property type="entry name" value="HIT-like_sf"/>
</dbReference>
<feature type="binding site" evidence="3">
    <location>
        <begin position="138"/>
        <end position="141"/>
    </location>
    <ligand>
        <name>substrate</name>
    </ligand>
</feature>
<dbReference type="Pfam" id="PF01230">
    <property type="entry name" value="HIT"/>
    <property type="match status" value="1"/>
</dbReference>
<feature type="active site" description="Tele-AMP-histidine intermediate" evidence="2">
    <location>
        <position position="146"/>
    </location>
</feature>